<dbReference type="KEGG" id="fls:GLV81_00285"/>
<keyword evidence="5 7" id="KW-0378">Hydrolase</keyword>
<dbReference type="Proteomes" id="UP000426027">
    <property type="component" value="Chromosome"/>
</dbReference>
<keyword evidence="10" id="KW-0732">Signal</keyword>
<evidence type="ECO:0000256" key="10">
    <source>
        <dbReference type="SAM" id="SignalP"/>
    </source>
</evidence>
<feature type="site" description="Transition state stabilizer; via amide nitrogen" evidence="9">
    <location>
        <position position="977"/>
    </location>
</feature>
<comment type="similarity">
    <text evidence="2 7">Belongs to the peptidase S41B family.</text>
</comment>
<proteinExistence type="inferred from homology"/>
<dbReference type="Gene3D" id="3.90.226.10">
    <property type="entry name" value="2-enoyl-CoA Hydratase, Chain A, domain 1"/>
    <property type="match status" value="1"/>
</dbReference>
<accession>A0A6I6GGG1</accession>
<dbReference type="InterPro" id="IPR011659">
    <property type="entry name" value="WD40"/>
</dbReference>
<feature type="active site" description="Nucleophile" evidence="8">
    <location>
        <position position="976"/>
    </location>
</feature>
<dbReference type="Pfam" id="PF14684">
    <property type="entry name" value="Tricorn_C1"/>
    <property type="match status" value="1"/>
</dbReference>
<dbReference type="InterPro" id="IPR012393">
    <property type="entry name" value="Tricorn_protease"/>
</dbReference>
<comment type="function">
    <text evidence="7">Degrades oligopeptides.</text>
</comment>
<dbReference type="Gene3D" id="2.120.10.60">
    <property type="entry name" value="Tricorn protease N-terminal domain"/>
    <property type="match status" value="2"/>
</dbReference>
<dbReference type="Gene3D" id="2.120.10.30">
    <property type="entry name" value="TolB, C-terminal domain"/>
    <property type="match status" value="1"/>
</dbReference>
<sequence length="1072" mass="117728">MQLKHMLSALGVAMTTLVAAQSSSEAGWLRYPAISPDGSSVVFTYKGDLYKVPASGGTASLLTMHEAHDYNAIWSPDGKYIAFASDRYGNFDVFVMPATGGEAKRLTFHSAGEVPFSFTPDGKNILFGAARMDAAANRQFPTGSMPELYSVSVNGGRVQQILTTPAEDVKYSADGKRLFYHDKKGGENTWRKHHTSAIARDIWMYDVTTGTHKRLTGFAGEDRSPVLADGDKTVYYLSEASGSFNVYKMNADGSNATAVTNFKTHPVRFLSAANNGTLCFGYDGQLYTHANGKTNKLNISIVADARSTNEKTVAVGGGVSGMKVSPNGKEVAYLFRGDVFVSNADGSGTKQVTKTPEAEEDISWHSDGRMLVYSSERNGKWSIYKSEIVRKEEPYFYASTLVKETVLLTGDKSVLNPDMSPNGKELAYVENYNTLKVLNLASNQSRTLVTQKEWLSWGDGGHGVSWSPDSKWLLVSFSEQTIGNGEIGILSADGKQKIKNITQSGFGDSGPKWMMNGKMMLWFSDRDGLAAKANSGGAQRDAYGLFFTQDAWDNFKLSKDEAALAKELKEKAEKADTTKKAKPAKDSVMIDWAGLDMRKARLTIHSSSMSDALVDNAGENLYYLTRFERGVNLWSTNLRTRETKILAPLGANGAGNMQWDKEGKKIYLQTDGGIAKIDPASGKVDRIGIGGEMMLDVAAERQIMFEHVVRRTADIFYKQGFHGIEWNSMSAAYRKQLPHVGNGYEFSELLSELLGELNVSHCGSSYSSMAAMADATASLGVFYDYQHKGNGVRIEEVIAGGPLDKAGFNITAGTIIESIDGETITADKDLAQYLNRKAGKNVLLVLNENGKSRELVVKPISMGEENGLLYKRWVKRNADEVDRLSNGQLGYIHVPGMNDGAYRTAIEEAMGKYAGRKALVVDTRNNGGGDLVADLTMWLSGKRFMEYSNDKEVANYEPTFRWNKPSISLANEANYSDGHCYAFAYKYLQLGKLVGMPVPGTCSFAGWEMLQDGQTRWGTVPMGVRMMDGSGKYLENYQTEPDIKLMNEYNQVNKGKDQQLEAAVAELLKEIK</sequence>
<feature type="active site" description="Charge relay system" evidence="8">
    <location>
        <position position="761"/>
    </location>
</feature>
<dbReference type="InterPro" id="IPR028204">
    <property type="entry name" value="Tricorn_C1"/>
</dbReference>
<dbReference type="GO" id="GO:0005737">
    <property type="term" value="C:cytoplasm"/>
    <property type="evidence" value="ECO:0007669"/>
    <property type="project" value="UniProtKB-SubCell"/>
</dbReference>
<evidence type="ECO:0000256" key="8">
    <source>
        <dbReference type="PIRSR" id="PIRSR036421-1"/>
    </source>
</evidence>
<dbReference type="CDD" id="cd07562">
    <property type="entry name" value="Peptidase_S41_TRI"/>
    <property type="match status" value="1"/>
</dbReference>
<evidence type="ECO:0000313" key="15">
    <source>
        <dbReference type="Proteomes" id="UP000426027"/>
    </source>
</evidence>
<feature type="active site" description="Charge relay system" evidence="8">
    <location>
        <position position="1035"/>
    </location>
</feature>
<dbReference type="InterPro" id="IPR029414">
    <property type="entry name" value="Tricorn_PDZ"/>
</dbReference>
<dbReference type="EC" id="3.4.21.-" evidence="7"/>
<dbReference type="AlphaFoldDB" id="A0A6I6GGG1"/>
<evidence type="ECO:0000313" key="14">
    <source>
        <dbReference type="EMBL" id="QGW26748.1"/>
    </source>
</evidence>
<evidence type="ECO:0000256" key="4">
    <source>
        <dbReference type="ARBA" id="ARBA00022670"/>
    </source>
</evidence>
<dbReference type="InterPro" id="IPR005151">
    <property type="entry name" value="Tail-specific_protease"/>
</dbReference>
<dbReference type="Pfam" id="PF03572">
    <property type="entry name" value="Peptidase_S41"/>
    <property type="match status" value="1"/>
</dbReference>
<dbReference type="GO" id="GO:0006508">
    <property type="term" value="P:proteolysis"/>
    <property type="evidence" value="ECO:0007669"/>
    <property type="project" value="UniProtKB-UniRule"/>
</dbReference>
<dbReference type="GO" id="GO:0008236">
    <property type="term" value="F:serine-type peptidase activity"/>
    <property type="evidence" value="ECO:0007669"/>
    <property type="project" value="UniProtKB-UniRule"/>
</dbReference>
<evidence type="ECO:0000256" key="5">
    <source>
        <dbReference type="ARBA" id="ARBA00022801"/>
    </source>
</evidence>
<dbReference type="PIRSF" id="PIRSF036421">
    <property type="entry name" value="Tricorn_protease"/>
    <property type="match status" value="1"/>
</dbReference>
<reference evidence="14 15" key="1">
    <citation type="submission" date="2019-11" db="EMBL/GenBank/DDBJ databases">
        <authorList>
            <person name="Im W.T."/>
        </authorList>
    </citation>
    <scope>NUCLEOTIDE SEQUENCE [LARGE SCALE GENOMIC DNA]</scope>
    <source>
        <strain evidence="14 15">SB-02</strain>
    </source>
</reference>
<evidence type="ECO:0000256" key="6">
    <source>
        <dbReference type="ARBA" id="ARBA00022825"/>
    </source>
</evidence>
<organism evidence="14 15">
    <name type="scientific">Phnomibacter ginsenosidimutans</name>
    <dbReference type="NCBI Taxonomy" id="2676868"/>
    <lineage>
        <taxon>Bacteria</taxon>
        <taxon>Pseudomonadati</taxon>
        <taxon>Bacteroidota</taxon>
        <taxon>Chitinophagia</taxon>
        <taxon>Chitinophagales</taxon>
        <taxon>Chitinophagaceae</taxon>
        <taxon>Phnomibacter</taxon>
    </lineage>
</organism>
<keyword evidence="3 7" id="KW-0963">Cytoplasm</keyword>
<dbReference type="SUPFAM" id="SSF50156">
    <property type="entry name" value="PDZ domain-like"/>
    <property type="match status" value="1"/>
</dbReference>
<dbReference type="InterPro" id="IPR036034">
    <property type="entry name" value="PDZ_sf"/>
</dbReference>
<evidence type="ECO:0000256" key="2">
    <source>
        <dbReference type="ARBA" id="ARBA00008524"/>
    </source>
</evidence>
<keyword evidence="15" id="KW-1185">Reference proteome</keyword>
<feature type="chain" id="PRO_5026043743" description="Tricorn protease homolog" evidence="10">
    <location>
        <begin position="21"/>
        <end position="1072"/>
    </location>
</feature>
<feature type="signal peptide" evidence="10">
    <location>
        <begin position="1"/>
        <end position="20"/>
    </location>
</feature>
<dbReference type="SUPFAM" id="SSF63829">
    <property type="entry name" value="Calcium-dependent phosphotriesterase"/>
    <property type="match status" value="1"/>
</dbReference>
<feature type="domain" description="Tricorn protease PDZ" evidence="13">
    <location>
        <begin position="799"/>
        <end position="857"/>
    </location>
</feature>
<dbReference type="SUPFAM" id="SSF69304">
    <property type="entry name" value="Tricorn protease N-terminal domain"/>
    <property type="match status" value="1"/>
</dbReference>
<dbReference type="Gene3D" id="3.30.750.44">
    <property type="match status" value="1"/>
</dbReference>
<gene>
    <name evidence="14" type="ORF">GLV81_00285</name>
</gene>
<evidence type="ECO:0000259" key="13">
    <source>
        <dbReference type="Pfam" id="PF14685"/>
    </source>
</evidence>
<dbReference type="SUPFAM" id="SSF82171">
    <property type="entry name" value="DPP6 N-terminal domain-like"/>
    <property type="match status" value="1"/>
</dbReference>
<dbReference type="InterPro" id="IPR029045">
    <property type="entry name" value="ClpP/crotonase-like_dom_sf"/>
</dbReference>
<feature type="domain" description="Tail specific protease" evidence="11">
    <location>
        <begin position="889"/>
        <end position="1044"/>
    </location>
</feature>
<evidence type="ECO:0000259" key="11">
    <source>
        <dbReference type="Pfam" id="PF03572"/>
    </source>
</evidence>
<comment type="subcellular location">
    <subcellularLocation>
        <location evidence="1 7">Cytoplasm</location>
    </subcellularLocation>
</comment>
<evidence type="ECO:0000256" key="9">
    <source>
        <dbReference type="PIRSR" id="PIRSR036421-3"/>
    </source>
</evidence>
<evidence type="ECO:0000256" key="3">
    <source>
        <dbReference type="ARBA" id="ARBA00022490"/>
    </source>
</evidence>
<dbReference type="Gene3D" id="2.30.42.10">
    <property type="match status" value="1"/>
</dbReference>
<name>A0A6I6GGG1_9BACT</name>
<dbReference type="SUPFAM" id="SSF52096">
    <property type="entry name" value="ClpP/crotonase"/>
    <property type="match status" value="1"/>
</dbReference>
<dbReference type="PANTHER" id="PTHR43253:SF1">
    <property type="entry name" value="TRICORN PROTEASE HOMOLOG 2-RELATED"/>
    <property type="match status" value="1"/>
</dbReference>
<feature type="domain" description="Tricorn protease C1" evidence="12">
    <location>
        <begin position="698"/>
        <end position="755"/>
    </location>
</feature>
<evidence type="ECO:0000256" key="1">
    <source>
        <dbReference type="ARBA" id="ARBA00004496"/>
    </source>
</evidence>
<evidence type="ECO:0000259" key="12">
    <source>
        <dbReference type="Pfam" id="PF14684"/>
    </source>
</evidence>
<dbReference type="InterPro" id="IPR011042">
    <property type="entry name" value="6-blade_b-propeller_TolB-like"/>
</dbReference>
<evidence type="ECO:0000256" key="7">
    <source>
        <dbReference type="PIRNR" id="PIRNR036421"/>
    </source>
</evidence>
<protein>
    <recommendedName>
        <fullName evidence="7">Tricorn protease homolog</fullName>
        <ecNumber evidence="7">3.4.21.-</ecNumber>
    </recommendedName>
</protein>
<dbReference type="EMBL" id="CP046566">
    <property type="protein sequence ID" value="QGW26748.1"/>
    <property type="molecule type" value="Genomic_DNA"/>
</dbReference>
<keyword evidence="4 7" id="KW-0645">Protease</keyword>
<dbReference type="PANTHER" id="PTHR43253">
    <property type="entry name" value="TRICORN PROTEASE HOMOLOG 2-RELATED"/>
    <property type="match status" value="1"/>
</dbReference>
<dbReference type="Pfam" id="PF14685">
    <property type="entry name" value="PDZ_Tricorn"/>
    <property type="match status" value="1"/>
</dbReference>
<dbReference type="Pfam" id="PF07676">
    <property type="entry name" value="PD40"/>
    <property type="match status" value="1"/>
</dbReference>
<keyword evidence="6 7" id="KW-0720">Serine protease</keyword>
<dbReference type="Pfam" id="PF26549">
    <property type="entry name" value="Tricorn_N"/>
    <property type="match status" value="1"/>
</dbReference>